<gene>
    <name evidence="2" type="ORF">CFOL_v3_09086</name>
</gene>
<dbReference type="InParanoid" id="A0A1Q3BC29"/>
<sequence>MSTSPTSESSPLSHITSSNPNFTQNLNTSSLVIQPPISNIHHFLSIKLTYTNYLIWRSQLLALLRGYDLLSFVDGTTQPPMKTLDDGSPNPAYTAWHKQDQLLLSWLFSSLTESIHAQVVVLDTSRSVWKFLNSAFASQSQARIMQLRLSLHYLKKGADAMATYLLKAKSIADELTLASKPVSDDYMVLYIVGGLSSQYAAFVTLVTTRDSPISVVDLHGLLLNEEIRCQSSASNLINATANMALTQRPSDNRNQQQQQQQHHSRCHGRGSNSRRGRYQYQQQRYGFQQQHNESYYPRPRGPSS</sequence>
<name>A0A1Q3BC29_CEPFO</name>
<reference evidence="3" key="1">
    <citation type="submission" date="2016-04" db="EMBL/GenBank/DDBJ databases">
        <title>Cephalotus genome sequencing.</title>
        <authorList>
            <person name="Fukushima K."/>
            <person name="Hasebe M."/>
            <person name="Fang X."/>
        </authorList>
    </citation>
    <scope>NUCLEOTIDE SEQUENCE [LARGE SCALE GENOMIC DNA]</scope>
    <source>
        <strain evidence="3">cv. St1</strain>
    </source>
</reference>
<dbReference type="AlphaFoldDB" id="A0A1Q3BC29"/>
<organism evidence="2 3">
    <name type="scientific">Cephalotus follicularis</name>
    <name type="common">Albany pitcher plant</name>
    <dbReference type="NCBI Taxonomy" id="3775"/>
    <lineage>
        <taxon>Eukaryota</taxon>
        <taxon>Viridiplantae</taxon>
        <taxon>Streptophyta</taxon>
        <taxon>Embryophyta</taxon>
        <taxon>Tracheophyta</taxon>
        <taxon>Spermatophyta</taxon>
        <taxon>Magnoliopsida</taxon>
        <taxon>eudicotyledons</taxon>
        <taxon>Gunneridae</taxon>
        <taxon>Pentapetalae</taxon>
        <taxon>rosids</taxon>
        <taxon>fabids</taxon>
        <taxon>Oxalidales</taxon>
        <taxon>Cephalotaceae</taxon>
        <taxon>Cephalotus</taxon>
    </lineage>
</organism>
<evidence type="ECO:0000256" key="1">
    <source>
        <dbReference type="SAM" id="MobiDB-lite"/>
    </source>
</evidence>
<feature type="compositionally biased region" description="Low complexity" evidence="1">
    <location>
        <begin position="278"/>
        <end position="290"/>
    </location>
</feature>
<dbReference type="PANTHER" id="PTHR47481:SF22">
    <property type="entry name" value="RETROTRANSPOSON GAG DOMAIN-CONTAINING PROTEIN"/>
    <property type="match status" value="1"/>
</dbReference>
<feature type="compositionally biased region" description="Basic residues" evidence="1">
    <location>
        <begin position="262"/>
        <end position="277"/>
    </location>
</feature>
<evidence type="ECO:0000313" key="3">
    <source>
        <dbReference type="Proteomes" id="UP000187406"/>
    </source>
</evidence>
<evidence type="ECO:0000313" key="2">
    <source>
        <dbReference type="EMBL" id="GAV65571.1"/>
    </source>
</evidence>
<accession>A0A1Q3BC29</accession>
<dbReference type="OrthoDB" id="1745344at2759"/>
<dbReference type="EMBL" id="BDDD01000421">
    <property type="protein sequence ID" value="GAV65571.1"/>
    <property type="molecule type" value="Genomic_DNA"/>
</dbReference>
<comment type="caution">
    <text evidence="2">The sequence shown here is derived from an EMBL/GenBank/DDBJ whole genome shotgun (WGS) entry which is preliminary data.</text>
</comment>
<proteinExistence type="predicted"/>
<dbReference type="Pfam" id="PF14223">
    <property type="entry name" value="Retrotran_gag_2"/>
    <property type="match status" value="1"/>
</dbReference>
<dbReference type="PANTHER" id="PTHR47481">
    <property type="match status" value="1"/>
</dbReference>
<dbReference type="Proteomes" id="UP000187406">
    <property type="component" value="Unassembled WGS sequence"/>
</dbReference>
<feature type="region of interest" description="Disordered" evidence="1">
    <location>
        <begin position="249"/>
        <end position="304"/>
    </location>
</feature>
<protein>
    <submittedName>
        <fullName evidence="2">UBN2_3 domain-containing protein</fullName>
    </submittedName>
</protein>
<keyword evidence="3" id="KW-1185">Reference proteome</keyword>